<dbReference type="PANTHER" id="PTHR34980:SF2">
    <property type="entry name" value="INNER MEMBRANE PROTEIN YHAH-RELATED"/>
    <property type="match status" value="1"/>
</dbReference>
<name>A0A1I3FIV1_9RHOB</name>
<feature type="region of interest" description="Disordered" evidence="1">
    <location>
        <begin position="121"/>
        <end position="145"/>
    </location>
</feature>
<dbReference type="Proteomes" id="UP000199377">
    <property type="component" value="Unassembled WGS sequence"/>
</dbReference>
<keyword evidence="2" id="KW-0812">Transmembrane</keyword>
<feature type="compositionally biased region" description="Pro residues" evidence="1">
    <location>
        <begin position="123"/>
        <end position="132"/>
    </location>
</feature>
<accession>A0A1I3FIV1</accession>
<keyword evidence="2" id="KW-0472">Membrane</keyword>
<dbReference type="GO" id="GO:0005886">
    <property type="term" value="C:plasma membrane"/>
    <property type="evidence" value="ECO:0007669"/>
    <property type="project" value="TreeGrafter"/>
</dbReference>
<dbReference type="Pfam" id="PF05656">
    <property type="entry name" value="DUF805"/>
    <property type="match status" value="1"/>
</dbReference>
<dbReference type="EMBL" id="FOQH01000004">
    <property type="protein sequence ID" value="SFI11106.1"/>
    <property type="molecule type" value="Genomic_DNA"/>
</dbReference>
<feature type="transmembrane region" description="Helical" evidence="2">
    <location>
        <begin position="89"/>
        <end position="110"/>
    </location>
</feature>
<protein>
    <submittedName>
        <fullName evidence="3">Uncharacterized membrane protein YhaH, DUF805 family</fullName>
    </submittedName>
</protein>
<dbReference type="OrthoDB" id="9812349at2"/>
<gene>
    <name evidence="3" type="ORF">SAMN05216258_104312</name>
</gene>
<dbReference type="STRING" id="1114924.SAMN05216258_104312"/>
<reference evidence="3 4" key="1">
    <citation type="submission" date="2016-10" db="EMBL/GenBank/DDBJ databases">
        <authorList>
            <person name="de Groot N.N."/>
        </authorList>
    </citation>
    <scope>NUCLEOTIDE SEQUENCE [LARGE SCALE GENOMIC DNA]</scope>
    <source>
        <strain evidence="3 4">CGMCC 1.11030</strain>
    </source>
</reference>
<proteinExistence type="predicted"/>
<dbReference type="PANTHER" id="PTHR34980">
    <property type="entry name" value="INNER MEMBRANE PROTEIN-RELATED-RELATED"/>
    <property type="match status" value="1"/>
</dbReference>
<evidence type="ECO:0000313" key="3">
    <source>
        <dbReference type="EMBL" id="SFI11106.1"/>
    </source>
</evidence>
<dbReference type="RefSeq" id="WP_092859599.1">
    <property type="nucleotide sequence ID" value="NZ_FOQH01000004.1"/>
</dbReference>
<feature type="transmembrane region" description="Helical" evidence="2">
    <location>
        <begin position="26"/>
        <end position="45"/>
    </location>
</feature>
<dbReference type="InterPro" id="IPR008523">
    <property type="entry name" value="DUF805"/>
</dbReference>
<evidence type="ECO:0000256" key="1">
    <source>
        <dbReference type="SAM" id="MobiDB-lite"/>
    </source>
</evidence>
<organism evidence="3 4">
    <name type="scientific">Albimonas pacifica</name>
    <dbReference type="NCBI Taxonomy" id="1114924"/>
    <lineage>
        <taxon>Bacteria</taxon>
        <taxon>Pseudomonadati</taxon>
        <taxon>Pseudomonadota</taxon>
        <taxon>Alphaproteobacteria</taxon>
        <taxon>Rhodobacterales</taxon>
        <taxon>Paracoccaceae</taxon>
        <taxon>Albimonas</taxon>
    </lineage>
</organism>
<evidence type="ECO:0000256" key="2">
    <source>
        <dbReference type="SAM" id="Phobius"/>
    </source>
</evidence>
<dbReference type="AlphaFoldDB" id="A0A1I3FIV1"/>
<evidence type="ECO:0000313" key="4">
    <source>
        <dbReference type="Proteomes" id="UP000199377"/>
    </source>
</evidence>
<sequence>MTIDASISTCFRKFATFSGRAPRSELWWFVLFVAVIHVLLAFIEARLLPGLTDPETGLGPLSGLWSLVTFLPSISVNVRRLHDRGRSGWWWWLWLVPLVGSIVLLVWFCLRGTEGPNRFGPDPLAPDLPPSERPWEVPSVGRDRG</sequence>
<keyword evidence="4" id="KW-1185">Reference proteome</keyword>
<keyword evidence="2" id="KW-1133">Transmembrane helix</keyword>